<name>A0A6N7KSC7_9ACTN</name>
<dbReference type="AlphaFoldDB" id="A0A6N7KSC7"/>
<protein>
    <recommendedName>
        <fullName evidence="3">NAD(P)-binding domain-containing protein</fullName>
    </recommendedName>
</protein>
<evidence type="ECO:0000313" key="1">
    <source>
        <dbReference type="EMBL" id="MQS14542.1"/>
    </source>
</evidence>
<dbReference type="RefSeq" id="WP_153463375.1">
    <property type="nucleotide sequence ID" value="NZ_WBOF01000001.1"/>
</dbReference>
<evidence type="ECO:0000313" key="2">
    <source>
        <dbReference type="Proteomes" id="UP000450000"/>
    </source>
</evidence>
<evidence type="ECO:0008006" key="3">
    <source>
        <dbReference type="Google" id="ProtNLM"/>
    </source>
</evidence>
<dbReference type="Proteomes" id="UP000450000">
    <property type="component" value="Unassembled WGS sequence"/>
</dbReference>
<proteinExistence type="predicted"/>
<organism evidence="1 2">
    <name type="scientific">Streptomyces kaniharaensis</name>
    <dbReference type="NCBI Taxonomy" id="212423"/>
    <lineage>
        <taxon>Bacteria</taxon>
        <taxon>Bacillati</taxon>
        <taxon>Actinomycetota</taxon>
        <taxon>Actinomycetes</taxon>
        <taxon>Kitasatosporales</taxon>
        <taxon>Streptomycetaceae</taxon>
        <taxon>Streptomyces</taxon>
    </lineage>
</organism>
<dbReference type="EMBL" id="WBOF01000001">
    <property type="protein sequence ID" value="MQS14542.1"/>
    <property type="molecule type" value="Genomic_DNA"/>
</dbReference>
<reference evidence="1 2" key="1">
    <citation type="submission" date="2019-09" db="EMBL/GenBank/DDBJ databases">
        <title>Genome Sequences of Streptomyces kaniharaensis ATCC 21070.</title>
        <authorList>
            <person name="Zhu W."/>
            <person name="De Crecy-Lagard V."/>
            <person name="Richards N.G."/>
        </authorList>
    </citation>
    <scope>NUCLEOTIDE SEQUENCE [LARGE SCALE GENOMIC DNA]</scope>
    <source>
        <strain evidence="1 2">SF-557</strain>
    </source>
</reference>
<comment type="caution">
    <text evidence="1">The sequence shown here is derived from an EMBL/GenBank/DDBJ whole genome shotgun (WGS) entry which is preliminary data.</text>
</comment>
<gene>
    <name evidence="1" type="ORF">F7Q99_20305</name>
</gene>
<keyword evidence="2" id="KW-1185">Reference proteome</keyword>
<sequence length="171" mass="17255">MSTLAVLGNTTLTTQIANRLTRAGHTVRTHGLLGTDDSSTASTVQEAVAGAVAVLAVFDSAAAVAASMASALPAMDPGTHWLDLGPAAGEDTAIAARAERHGITRVTAPLAEFRGILVATAPAVLDHRSRLACEPILDAVADLVIISSQPELGVVGLEAQFGDLVAPTSGV</sequence>
<accession>A0A6N7KSC7</accession>